<evidence type="ECO:0000259" key="3">
    <source>
        <dbReference type="Pfam" id="PF13458"/>
    </source>
</evidence>
<dbReference type="Proteomes" id="UP000303847">
    <property type="component" value="Chromosome"/>
</dbReference>
<organism evidence="4 6">
    <name type="scientific">Brenneria nigrifluens DSM 30175 = ATCC 13028</name>
    <dbReference type="NCBI Taxonomy" id="1121120"/>
    <lineage>
        <taxon>Bacteria</taxon>
        <taxon>Pseudomonadati</taxon>
        <taxon>Pseudomonadota</taxon>
        <taxon>Gammaproteobacteria</taxon>
        <taxon>Enterobacterales</taxon>
        <taxon>Pectobacteriaceae</taxon>
        <taxon>Brenneria</taxon>
    </lineage>
</organism>
<dbReference type="EMBL" id="CP034036">
    <property type="protein sequence ID" value="QCR03787.1"/>
    <property type="molecule type" value="Genomic_DNA"/>
</dbReference>
<accession>A0A2U1UNE3</accession>
<dbReference type="SUPFAM" id="SSF53822">
    <property type="entry name" value="Periplasmic binding protein-like I"/>
    <property type="match status" value="1"/>
</dbReference>
<dbReference type="RefSeq" id="WP_009111909.1">
    <property type="nucleotide sequence ID" value="NZ_CP034036.1"/>
</dbReference>
<evidence type="ECO:0000256" key="2">
    <source>
        <dbReference type="ARBA" id="ARBA00022729"/>
    </source>
</evidence>
<dbReference type="CDD" id="cd06358">
    <property type="entry name" value="PBP1_NHase"/>
    <property type="match status" value="1"/>
</dbReference>
<evidence type="ECO:0000313" key="7">
    <source>
        <dbReference type="Proteomes" id="UP000303847"/>
    </source>
</evidence>
<dbReference type="OrthoDB" id="5288800at2"/>
<dbReference type="AlphaFoldDB" id="A0A2U1UNE3"/>
<evidence type="ECO:0000313" key="6">
    <source>
        <dbReference type="Proteomes" id="UP000295985"/>
    </source>
</evidence>
<comment type="similarity">
    <text evidence="1">Belongs to the leucine-binding protein family.</text>
</comment>
<dbReference type="InterPro" id="IPR028081">
    <property type="entry name" value="Leu-bd"/>
</dbReference>
<evidence type="ECO:0000256" key="1">
    <source>
        <dbReference type="ARBA" id="ARBA00010062"/>
    </source>
</evidence>
<reference evidence="4 6" key="1">
    <citation type="submission" date="2018-04" db="EMBL/GenBank/DDBJ databases">
        <title>Brenneria corticis sp.nov.</title>
        <authorList>
            <person name="Li Y."/>
        </authorList>
    </citation>
    <scope>NUCLEOTIDE SEQUENCE [LARGE SCALE GENOMIC DNA]</scope>
    <source>
        <strain evidence="4 6">LMG 2694</strain>
    </source>
</reference>
<protein>
    <submittedName>
        <fullName evidence="4">ABC transporter substrate-binding protein</fullName>
    </submittedName>
</protein>
<dbReference type="Pfam" id="PF13458">
    <property type="entry name" value="Peripla_BP_6"/>
    <property type="match status" value="1"/>
</dbReference>
<sequence>MMSPNASTAMSPVPVFRHPFPQAGKYGYPHGFNGRVLLRPERKQAPLRLGLLVPFHGSDAIWGPSCQYSAVLAATELNRGDHTLGRPIELFAADAGGEPGGVVARSRQLVDEHKVDALIGVHLSSVRIALRDAFAGHVPYVFAPLYEGGETTPGVFAFGETPEQQFPAAIRWMMRHCRVKRWFIVGNDYIWPRASHATVSRLINANQGEIVGEDYVSLGQTDIATVIKKIAAEKPDIVFESLVGSDCVMFNRAFSQAGLSQHILRLSGSIEENTLFGIGAAHTHNLYCAASYFSSLQTGANQKFMAQYRAAFGANAPIQGVLSQSCYDAIHFFSALAKRAGDLSMASLNNAFEGLVFHSVRGCQTIRRGGIAPSIYLAKAEGMHFNIIAAFNSSQRI</sequence>
<dbReference type="Gene3D" id="3.40.50.2300">
    <property type="match status" value="2"/>
</dbReference>
<dbReference type="PANTHER" id="PTHR47628:SF1">
    <property type="entry name" value="ALIPHATIC AMIDASE EXPRESSION-REGULATING PROTEIN"/>
    <property type="match status" value="1"/>
</dbReference>
<keyword evidence="7" id="KW-1185">Reference proteome</keyword>
<gene>
    <name evidence="4" type="ORF">DDT54_16200</name>
    <name evidence="5" type="ORF">EH206_06055</name>
</gene>
<reference evidence="5 7" key="2">
    <citation type="submission" date="2018-11" db="EMBL/GenBank/DDBJ databases">
        <title>Genome sequences of Brenneria nigrifluens and Brenneria rubrifaciens.</title>
        <authorList>
            <person name="Poret-Peterson A.T."/>
            <person name="McClean A.E."/>
            <person name="Kluepfel D.A."/>
        </authorList>
    </citation>
    <scope>NUCLEOTIDE SEQUENCE [LARGE SCALE GENOMIC DNA]</scope>
    <source>
        <strain evidence="5 7">ATCC 13028</strain>
    </source>
</reference>
<keyword evidence="2" id="KW-0732">Signal</keyword>
<dbReference type="EMBL" id="QDKK01000027">
    <property type="protein sequence ID" value="PWC23189.1"/>
    <property type="molecule type" value="Genomic_DNA"/>
</dbReference>
<proteinExistence type="inferred from homology"/>
<evidence type="ECO:0000313" key="5">
    <source>
        <dbReference type="EMBL" id="QCR03787.1"/>
    </source>
</evidence>
<evidence type="ECO:0000313" key="4">
    <source>
        <dbReference type="EMBL" id="PWC23189.1"/>
    </source>
</evidence>
<dbReference type="InterPro" id="IPR028082">
    <property type="entry name" value="Peripla_BP_I"/>
</dbReference>
<feature type="domain" description="Leucine-binding protein" evidence="3">
    <location>
        <begin position="46"/>
        <end position="367"/>
    </location>
</feature>
<name>A0A2U1UNE3_9GAMM</name>
<dbReference type="PANTHER" id="PTHR47628">
    <property type="match status" value="1"/>
</dbReference>
<dbReference type="Proteomes" id="UP000295985">
    <property type="component" value="Unassembled WGS sequence"/>
</dbReference>